<gene>
    <name evidence="1" type="ORF">CCHR01_04070</name>
</gene>
<dbReference type="EMBL" id="JAQOWY010000057">
    <property type="protein sequence ID" value="KAK1853334.1"/>
    <property type="molecule type" value="Genomic_DNA"/>
</dbReference>
<reference evidence="1" key="1">
    <citation type="submission" date="2023-01" db="EMBL/GenBank/DDBJ databases">
        <title>Colletotrichum chrysophilum M932 genome sequence.</title>
        <authorList>
            <person name="Baroncelli R."/>
        </authorList>
    </citation>
    <scope>NUCLEOTIDE SEQUENCE</scope>
    <source>
        <strain evidence="1">M932</strain>
    </source>
</reference>
<dbReference type="Proteomes" id="UP001243330">
    <property type="component" value="Unassembled WGS sequence"/>
</dbReference>
<keyword evidence="2" id="KW-1185">Reference proteome</keyword>
<comment type="caution">
    <text evidence="1">The sequence shown here is derived from an EMBL/GenBank/DDBJ whole genome shotgun (WGS) entry which is preliminary data.</text>
</comment>
<protein>
    <submittedName>
        <fullName evidence="1">Uncharacterized protein</fullName>
    </submittedName>
</protein>
<organism evidence="1 2">
    <name type="scientific">Colletotrichum chrysophilum</name>
    <dbReference type="NCBI Taxonomy" id="1836956"/>
    <lineage>
        <taxon>Eukaryota</taxon>
        <taxon>Fungi</taxon>
        <taxon>Dikarya</taxon>
        <taxon>Ascomycota</taxon>
        <taxon>Pezizomycotina</taxon>
        <taxon>Sordariomycetes</taxon>
        <taxon>Hypocreomycetidae</taxon>
        <taxon>Glomerellales</taxon>
        <taxon>Glomerellaceae</taxon>
        <taxon>Colletotrichum</taxon>
        <taxon>Colletotrichum gloeosporioides species complex</taxon>
    </lineage>
</organism>
<accession>A0AAD9EIV7</accession>
<evidence type="ECO:0000313" key="2">
    <source>
        <dbReference type="Proteomes" id="UP001243330"/>
    </source>
</evidence>
<name>A0AAD9EIV7_9PEZI</name>
<proteinExistence type="predicted"/>
<evidence type="ECO:0000313" key="1">
    <source>
        <dbReference type="EMBL" id="KAK1853334.1"/>
    </source>
</evidence>
<dbReference type="AlphaFoldDB" id="A0AAD9EIV7"/>
<sequence length="77" mass="8479">MLRLCTLLSGKLAGACSHVSRLSREFLTIPAQVQVKEARDALSFPGQSGLFLLCRRLRSGPRLFDLRSNIGLSCSCR</sequence>